<gene>
    <name evidence="1" type="ORF">BN1050_00827</name>
</gene>
<protein>
    <recommendedName>
        <fullName evidence="2">DUF4288 domain-containing protein</fullName>
    </recommendedName>
</protein>
<reference evidence="1" key="1">
    <citation type="submission" date="2014-07" db="EMBL/GenBank/DDBJ databases">
        <authorList>
            <person name="Urmite Genomes Urmite Genomes"/>
        </authorList>
    </citation>
    <scope>NUCLEOTIDE SEQUENCE</scope>
    <source>
        <strain evidence="1">13S34_air</strain>
    </source>
</reference>
<dbReference type="AlphaFoldDB" id="A0A078M1H5"/>
<dbReference type="EMBL" id="LN483074">
    <property type="protein sequence ID" value="CEA01218.1"/>
    <property type="molecule type" value="Genomic_DNA"/>
</dbReference>
<name>A0A078M1H5_9BACL</name>
<sequence>MFALKLLFASTVNGTCMIFEERIIMVQASNPKQAEQMVKLYFVADSYENANGEQNIVTLEAVLDCFEVVDQLPAMHLVEVYSRYLIYDEPTTVEQVIKDYKLNA</sequence>
<organism evidence="1">
    <name type="scientific">Metalysinibacillus saudimassiliensis</name>
    <dbReference type="NCBI Taxonomy" id="1461583"/>
    <lineage>
        <taxon>Bacteria</taxon>
        <taxon>Bacillati</taxon>
        <taxon>Bacillota</taxon>
        <taxon>Bacilli</taxon>
        <taxon>Bacillales</taxon>
        <taxon>Caryophanaceae</taxon>
        <taxon>Metalysinibacillus</taxon>
    </lineage>
</organism>
<dbReference type="HOGENOM" id="CLU_145861_0_0_9"/>
<accession>A0A078M1H5</accession>
<evidence type="ECO:0000313" key="1">
    <source>
        <dbReference type="EMBL" id="CEA01218.1"/>
    </source>
</evidence>
<proteinExistence type="predicted"/>
<dbReference type="PATRIC" id="fig|1461583.4.peg.790"/>
<evidence type="ECO:0008006" key="2">
    <source>
        <dbReference type="Google" id="ProtNLM"/>
    </source>
</evidence>